<dbReference type="Proteomes" id="UP000244924">
    <property type="component" value="Unassembled WGS sequence"/>
</dbReference>
<keyword evidence="1" id="KW-0812">Transmembrane</keyword>
<organism evidence="2 3">
    <name type="scientific">Albidovulum aquaemixtae</name>
    <dbReference type="NCBI Taxonomy" id="1542388"/>
    <lineage>
        <taxon>Bacteria</taxon>
        <taxon>Pseudomonadati</taxon>
        <taxon>Pseudomonadota</taxon>
        <taxon>Alphaproteobacteria</taxon>
        <taxon>Rhodobacterales</taxon>
        <taxon>Paracoccaceae</taxon>
        <taxon>Albidovulum</taxon>
    </lineage>
</organism>
<accession>A0A2R8BKN2</accession>
<feature type="transmembrane region" description="Helical" evidence="1">
    <location>
        <begin position="21"/>
        <end position="39"/>
    </location>
</feature>
<dbReference type="AlphaFoldDB" id="A0A2R8BKN2"/>
<keyword evidence="3" id="KW-1185">Reference proteome</keyword>
<protein>
    <recommendedName>
        <fullName evidence="4">DUF998 domain-containing protein</fullName>
    </recommendedName>
</protein>
<reference evidence="2 3" key="1">
    <citation type="submission" date="2018-03" db="EMBL/GenBank/DDBJ databases">
        <authorList>
            <person name="Keele B.F."/>
        </authorList>
    </citation>
    <scope>NUCLEOTIDE SEQUENCE [LARGE SCALE GENOMIC DNA]</scope>
    <source>
        <strain evidence="2 3">CECT 8626</strain>
    </source>
</reference>
<feature type="transmembrane region" description="Helical" evidence="1">
    <location>
        <begin position="206"/>
        <end position="224"/>
    </location>
</feature>
<feature type="transmembrane region" description="Helical" evidence="1">
    <location>
        <begin position="171"/>
        <end position="191"/>
    </location>
</feature>
<dbReference type="RefSeq" id="WP_108853933.1">
    <property type="nucleotide sequence ID" value="NZ_OMOQ01000002.1"/>
</dbReference>
<sequence>MARKSQTDPDLVLSFQAVRQALGYLGWFLPLSLLAFAWIGGYSLEGSISDFYYTSMGGILTGTLSAIGIFLVAYRGYDPAPGEFLSDRWLSAIAGIAALGIALLPVHRHGYPVCVDAPQLCWRFGITSHPELLHYGAAIIFFSCLALFSVLQFPQGERDADGRLLWTVRSFIFLGCGTVIVAMMVAILPYFLTDPETRARLSERNYLFWTESLATVAFATSWLTKGRALTSLTNTMQRLGGGT</sequence>
<keyword evidence="1" id="KW-0472">Membrane</keyword>
<dbReference type="OrthoDB" id="9803163at2"/>
<feature type="transmembrane region" description="Helical" evidence="1">
    <location>
        <begin position="89"/>
        <end position="106"/>
    </location>
</feature>
<feature type="transmembrane region" description="Helical" evidence="1">
    <location>
        <begin position="132"/>
        <end position="151"/>
    </location>
</feature>
<keyword evidence="1" id="KW-1133">Transmembrane helix</keyword>
<proteinExistence type="predicted"/>
<name>A0A2R8BKN2_9RHOB</name>
<evidence type="ECO:0000313" key="3">
    <source>
        <dbReference type="Proteomes" id="UP000244924"/>
    </source>
</evidence>
<evidence type="ECO:0000313" key="2">
    <source>
        <dbReference type="EMBL" id="SPH23863.1"/>
    </source>
</evidence>
<feature type="transmembrane region" description="Helical" evidence="1">
    <location>
        <begin position="51"/>
        <end position="77"/>
    </location>
</feature>
<gene>
    <name evidence="2" type="ORF">DEA8626_02934</name>
</gene>
<evidence type="ECO:0000256" key="1">
    <source>
        <dbReference type="SAM" id="Phobius"/>
    </source>
</evidence>
<evidence type="ECO:0008006" key="4">
    <source>
        <dbReference type="Google" id="ProtNLM"/>
    </source>
</evidence>
<dbReference type="EMBL" id="OMOQ01000002">
    <property type="protein sequence ID" value="SPH23863.1"/>
    <property type="molecule type" value="Genomic_DNA"/>
</dbReference>